<evidence type="ECO:0000313" key="2">
    <source>
        <dbReference type="EMBL" id="KIV91876.1"/>
    </source>
</evidence>
<name>A0A0D1XUJ4_EXOME</name>
<sequence length="213" mass="24266">MPSLFKKIKQHASSKSKHSGSIREDPKPSSSKQSNSYSGQSTSRDFGYSDRGRDPAPKDSPSNTDTRAENNVEASGKKGKGKSKADDRNRSDDQIYENPSANCSGEDDISRDVGQHERRASSPTEEEIRQYKRDRRAATYSTENWRRYYPEWFPQEGDSPEEIANKEMFRAEKFTTDPEAIRDRRDTTVGNAYAMFQRSVNGVQTRDFAEDSR</sequence>
<feature type="compositionally biased region" description="Basic and acidic residues" evidence="1">
    <location>
        <begin position="83"/>
        <end position="93"/>
    </location>
</feature>
<protein>
    <submittedName>
        <fullName evidence="2">Uncharacterized protein</fullName>
    </submittedName>
</protein>
<dbReference type="VEuPathDB" id="FungiDB:PV10_06367"/>
<dbReference type="Proteomes" id="UP000054302">
    <property type="component" value="Unassembled WGS sequence"/>
</dbReference>
<feature type="compositionally biased region" description="Basic residues" evidence="1">
    <location>
        <begin position="1"/>
        <end position="20"/>
    </location>
</feature>
<dbReference type="HOGENOM" id="CLU_1294408_0_0_1"/>
<evidence type="ECO:0000313" key="3">
    <source>
        <dbReference type="Proteomes" id="UP000054302"/>
    </source>
</evidence>
<proteinExistence type="predicted"/>
<dbReference type="RefSeq" id="XP_016223450.1">
    <property type="nucleotide sequence ID" value="XM_016371157.1"/>
</dbReference>
<evidence type="ECO:0000256" key="1">
    <source>
        <dbReference type="SAM" id="MobiDB-lite"/>
    </source>
</evidence>
<accession>A0A0D1XUJ4</accession>
<dbReference type="OrthoDB" id="10316351at2759"/>
<feature type="compositionally biased region" description="Basic and acidic residues" evidence="1">
    <location>
        <begin position="108"/>
        <end position="131"/>
    </location>
</feature>
<dbReference type="EMBL" id="KN847523">
    <property type="protein sequence ID" value="KIV91876.1"/>
    <property type="molecule type" value="Genomic_DNA"/>
</dbReference>
<feature type="region of interest" description="Disordered" evidence="1">
    <location>
        <begin position="1"/>
        <end position="140"/>
    </location>
</feature>
<gene>
    <name evidence="2" type="ORF">PV10_06367</name>
</gene>
<keyword evidence="3" id="KW-1185">Reference proteome</keyword>
<reference evidence="2 3" key="1">
    <citation type="submission" date="2015-01" db="EMBL/GenBank/DDBJ databases">
        <title>The Genome Sequence of Exophiala mesophila CBS40295.</title>
        <authorList>
            <consortium name="The Broad Institute Genomics Platform"/>
            <person name="Cuomo C."/>
            <person name="de Hoog S."/>
            <person name="Gorbushina A."/>
            <person name="Stielow B."/>
            <person name="Teixiera M."/>
            <person name="Abouelleil A."/>
            <person name="Chapman S.B."/>
            <person name="Priest M."/>
            <person name="Young S.K."/>
            <person name="Wortman J."/>
            <person name="Nusbaum C."/>
            <person name="Birren B."/>
        </authorList>
    </citation>
    <scope>NUCLEOTIDE SEQUENCE [LARGE SCALE GENOMIC DNA]</scope>
    <source>
        <strain evidence="2 3">CBS 40295</strain>
    </source>
</reference>
<feature type="compositionally biased region" description="Low complexity" evidence="1">
    <location>
        <begin position="29"/>
        <end position="43"/>
    </location>
</feature>
<dbReference type="AlphaFoldDB" id="A0A0D1XUJ4"/>
<dbReference type="GeneID" id="27324212"/>
<feature type="compositionally biased region" description="Basic and acidic residues" evidence="1">
    <location>
        <begin position="47"/>
        <end position="57"/>
    </location>
</feature>
<organism evidence="2 3">
    <name type="scientific">Exophiala mesophila</name>
    <name type="common">Black yeast-like fungus</name>
    <dbReference type="NCBI Taxonomy" id="212818"/>
    <lineage>
        <taxon>Eukaryota</taxon>
        <taxon>Fungi</taxon>
        <taxon>Dikarya</taxon>
        <taxon>Ascomycota</taxon>
        <taxon>Pezizomycotina</taxon>
        <taxon>Eurotiomycetes</taxon>
        <taxon>Chaetothyriomycetidae</taxon>
        <taxon>Chaetothyriales</taxon>
        <taxon>Herpotrichiellaceae</taxon>
        <taxon>Exophiala</taxon>
    </lineage>
</organism>